<name>A0AA95NIY9_9BURK</name>
<organism evidence="1 2">
    <name type="scientific">Paucibacter sediminis</name>
    <dbReference type="NCBI Taxonomy" id="3019553"/>
    <lineage>
        <taxon>Bacteria</taxon>
        <taxon>Pseudomonadati</taxon>
        <taxon>Pseudomonadota</taxon>
        <taxon>Betaproteobacteria</taxon>
        <taxon>Burkholderiales</taxon>
        <taxon>Sphaerotilaceae</taxon>
        <taxon>Roseateles</taxon>
    </lineage>
</organism>
<dbReference type="AlphaFoldDB" id="A0AA95NIY9"/>
<dbReference type="KEGG" id="pais:PFX98_07605"/>
<dbReference type="Proteomes" id="UP001177769">
    <property type="component" value="Chromosome"/>
</dbReference>
<dbReference type="RefSeq" id="WP_285234584.1">
    <property type="nucleotide sequence ID" value="NZ_CP116346.1"/>
</dbReference>
<protein>
    <submittedName>
        <fullName evidence="1">Uncharacterized protein</fullName>
    </submittedName>
</protein>
<proteinExistence type="predicted"/>
<accession>A0AA95NIY9</accession>
<reference evidence="1" key="1">
    <citation type="submission" date="2023-01" db="EMBL/GenBank/DDBJ databases">
        <title>Whole genome sequence of Paucibacter sp. S2-9 isolated from pond sediment.</title>
        <authorList>
            <person name="Jung J.Y."/>
        </authorList>
    </citation>
    <scope>NUCLEOTIDE SEQUENCE</scope>
    <source>
        <strain evidence="1">S2-9</strain>
    </source>
</reference>
<gene>
    <name evidence="1" type="ORF">PFX98_07605</name>
</gene>
<evidence type="ECO:0000313" key="1">
    <source>
        <dbReference type="EMBL" id="WIT13469.1"/>
    </source>
</evidence>
<evidence type="ECO:0000313" key="2">
    <source>
        <dbReference type="Proteomes" id="UP001177769"/>
    </source>
</evidence>
<sequence length="371" mass="37290">MKTLSASALAAFDGSYAVKVFDGNSFSELGGGTLVLSGSALQFTPAAGLSGSTAASATVSAVCENTDASGKAIGVVAVIDANRHIDFFSPAFSGLYTSGSDLGSSGNRYMQGSAPKAGAQGAPTGSTECTPLVAKAGDSVTYRQSANQAGSTPYTVKYDFSAGSYKGQAATVGTVSVVGVTAAQAGVGNFYLDPVTGVALGQDAAAAGANDTVTSYDPPDWQQRLTNAGIPGGSSGKINVTATITGKSVTDAFAPLGGASAIVMKYEFVVNRDANESVSTAAGSFANACKFRVEFALKDFQVQGPAASSPLLATMLPILQSSFAVPTNTTLWTSNAVPFMLPKSVTTMTLAAPVGTVISTQELIAVTKAPR</sequence>
<keyword evidence="2" id="KW-1185">Reference proteome</keyword>
<dbReference type="EMBL" id="CP116346">
    <property type="protein sequence ID" value="WIT13469.1"/>
    <property type="molecule type" value="Genomic_DNA"/>
</dbReference>